<feature type="domain" description="Codanin-1 C-terminal" evidence="1">
    <location>
        <begin position="10"/>
        <end position="106"/>
    </location>
</feature>
<dbReference type="EMBL" id="SRLO01000426">
    <property type="protein sequence ID" value="TNN56527.1"/>
    <property type="molecule type" value="Genomic_DNA"/>
</dbReference>
<proteinExistence type="predicted"/>
<reference evidence="2 3" key="1">
    <citation type="submission" date="2019-03" db="EMBL/GenBank/DDBJ databases">
        <title>First draft genome of Liparis tanakae, snailfish: a comprehensive survey of snailfish specific genes.</title>
        <authorList>
            <person name="Kim W."/>
            <person name="Song I."/>
            <person name="Jeong J.-H."/>
            <person name="Kim D."/>
            <person name="Kim S."/>
            <person name="Ryu S."/>
            <person name="Song J.Y."/>
            <person name="Lee S.K."/>
        </authorList>
    </citation>
    <scope>NUCLEOTIDE SEQUENCE [LARGE SCALE GENOMIC DNA]</scope>
    <source>
        <tissue evidence="2">Muscle</tissue>
    </source>
</reference>
<dbReference type="InterPro" id="IPR028171">
    <property type="entry name" value="Codanin-1_C"/>
</dbReference>
<comment type="caution">
    <text evidence="2">The sequence shown here is derived from an EMBL/GenBank/DDBJ whole genome shotgun (WGS) entry which is preliminary data.</text>
</comment>
<evidence type="ECO:0000259" key="1">
    <source>
        <dbReference type="Pfam" id="PF15296"/>
    </source>
</evidence>
<dbReference type="PANTHER" id="PTHR28678:SF1">
    <property type="entry name" value="CODANIN-1"/>
    <property type="match status" value="1"/>
</dbReference>
<evidence type="ECO:0000313" key="3">
    <source>
        <dbReference type="Proteomes" id="UP000314294"/>
    </source>
</evidence>
<dbReference type="GO" id="GO:0005634">
    <property type="term" value="C:nucleus"/>
    <property type="evidence" value="ECO:0007669"/>
    <property type="project" value="TreeGrafter"/>
</dbReference>
<organism evidence="2 3">
    <name type="scientific">Liparis tanakae</name>
    <name type="common">Tanaka's snailfish</name>
    <dbReference type="NCBI Taxonomy" id="230148"/>
    <lineage>
        <taxon>Eukaryota</taxon>
        <taxon>Metazoa</taxon>
        <taxon>Chordata</taxon>
        <taxon>Craniata</taxon>
        <taxon>Vertebrata</taxon>
        <taxon>Euteleostomi</taxon>
        <taxon>Actinopterygii</taxon>
        <taxon>Neopterygii</taxon>
        <taxon>Teleostei</taxon>
        <taxon>Neoteleostei</taxon>
        <taxon>Acanthomorphata</taxon>
        <taxon>Eupercaria</taxon>
        <taxon>Perciformes</taxon>
        <taxon>Cottioidei</taxon>
        <taxon>Cottales</taxon>
        <taxon>Liparidae</taxon>
        <taxon>Liparis</taxon>
    </lineage>
</organism>
<accession>A0A4Z2GSG1</accession>
<dbReference type="InterPro" id="IPR040031">
    <property type="entry name" value="Codanin-1"/>
</dbReference>
<dbReference type="AlphaFoldDB" id="A0A4Z2GSG1"/>
<dbReference type="PANTHER" id="PTHR28678">
    <property type="entry name" value="CODANIN-1"/>
    <property type="match status" value="1"/>
</dbReference>
<dbReference type="Pfam" id="PF15296">
    <property type="entry name" value="Codanin-1_C"/>
    <property type="match status" value="1"/>
</dbReference>
<gene>
    <name evidence="2" type="primary">CDAN1</name>
    <name evidence="2" type="ORF">EYF80_033253</name>
</gene>
<protein>
    <submittedName>
        <fullName evidence="2">Codanin-1</fullName>
    </submittedName>
</protein>
<sequence length="384" mass="41612">MSCLASIGPGEFRKLLAAFVSGSAAKSGGIIRKITPTSAELKDPATANRSQQKLQVDLEQAFFHNQPPSLRRTVEFVAERVGSNAVKHMKATLVSELVERGEKMLRDGLKSPNSNPSKLNDSICAQLCVAGLEALAKATRFCCEKSPEAVRILLPDETSPAVLTTSENITKRLATEKACSWLSANITVGPRTDGELLTGSQVKTLLQRVVDTLACRKFSTVVSEQMLLNSTVLLACQLVSAELPVLPAPGVSGGEGVAVGPGPEPPVRALLEQLAELWRGDRCSSAPLHLLFTPLTVTAVLKASDTEWKNYLFLVRQLVDRRVLSEEEVVSHWKKLTNLVLPAELIENFQLQSRSIKPPLLPLAELQSHLDMLQVSQQTVEGAT</sequence>
<dbReference type="Proteomes" id="UP000314294">
    <property type="component" value="Unassembled WGS sequence"/>
</dbReference>
<dbReference type="OrthoDB" id="20982at2759"/>
<dbReference type="GO" id="GO:0006325">
    <property type="term" value="P:chromatin organization"/>
    <property type="evidence" value="ECO:0007669"/>
    <property type="project" value="TreeGrafter"/>
</dbReference>
<evidence type="ECO:0000313" key="2">
    <source>
        <dbReference type="EMBL" id="TNN56527.1"/>
    </source>
</evidence>
<keyword evidence="3" id="KW-1185">Reference proteome</keyword>
<name>A0A4Z2GSG1_9TELE</name>